<evidence type="ECO:0000256" key="4">
    <source>
        <dbReference type="SAM" id="MobiDB-lite"/>
    </source>
</evidence>
<organism evidence="6 7">
    <name type="scientific">Brenthis ino</name>
    <name type="common">lesser marbled fritillary</name>
    <dbReference type="NCBI Taxonomy" id="405034"/>
    <lineage>
        <taxon>Eukaryota</taxon>
        <taxon>Metazoa</taxon>
        <taxon>Ecdysozoa</taxon>
        <taxon>Arthropoda</taxon>
        <taxon>Hexapoda</taxon>
        <taxon>Insecta</taxon>
        <taxon>Pterygota</taxon>
        <taxon>Neoptera</taxon>
        <taxon>Endopterygota</taxon>
        <taxon>Lepidoptera</taxon>
        <taxon>Glossata</taxon>
        <taxon>Ditrysia</taxon>
        <taxon>Papilionoidea</taxon>
        <taxon>Nymphalidae</taxon>
        <taxon>Heliconiinae</taxon>
        <taxon>Argynnini</taxon>
        <taxon>Brenthis</taxon>
    </lineage>
</organism>
<dbReference type="InterPro" id="IPR008978">
    <property type="entry name" value="HSP20-like_chaperone"/>
</dbReference>
<dbReference type="PROSITE" id="PS01031">
    <property type="entry name" value="SHSP"/>
    <property type="match status" value="1"/>
</dbReference>
<dbReference type="InterPro" id="IPR002068">
    <property type="entry name" value="A-crystallin/Hsp20_dom"/>
</dbReference>
<protein>
    <recommendedName>
        <fullName evidence="5">SHSP domain-containing protein</fullName>
    </recommendedName>
</protein>
<evidence type="ECO:0000313" key="7">
    <source>
        <dbReference type="Proteomes" id="UP000838878"/>
    </source>
</evidence>
<dbReference type="GO" id="GO:0051082">
    <property type="term" value="F:unfolded protein binding"/>
    <property type="evidence" value="ECO:0007669"/>
    <property type="project" value="TreeGrafter"/>
</dbReference>
<dbReference type="SUPFAM" id="SSF49764">
    <property type="entry name" value="HSP20-like chaperones"/>
    <property type="match status" value="1"/>
</dbReference>
<sequence>MSLAPYFFDYDLPRWPRRLFNQNFGLTLSPEDLFSATTAPISPIVPRYPLWWSKDSGSSIKLDKDKWQINVDVQHFAPDEITVKTSNGFIVVEGKHEEKQDEHGYISRQFVRRFKIPEDTNSDAIESRLSSDGVLTVLALRKDNLKGERSVPITHTGPVRKEVKEDSTEQKSENANVLYQEIEPEITNVLGKDSSFLSSGSSTALKPNVNPEATVSKPDTTAAVN</sequence>
<dbReference type="GO" id="GO:0009408">
    <property type="term" value="P:response to heat"/>
    <property type="evidence" value="ECO:0007669"/>
    <property type="project" value="TreeGrafter"/>
</dbReference>
<dbReference type="PANTHER" id="PTHR45640">
    <property type="entry name" value="HEAT SHOCK PROTEIN HSP-12.2-RELATED"/>
    <property type="match status" value="1"/>
</dbReference>
<evidence type="ECO:0000256" key="1">
    <source>
        <dbReference type="ARBA" id="ARBA00023016"/>
    </source>
</evidence>
<comment type="similarity">
    <text evidence="2 3">Belongs to the small heat shock protein (HSP20) family.</text>
</comment>
<name>A0A8J9YLZ7_9NEOP</name>
<evidence type="ECO:0000313" key="6">
    <source>
        <dbReference type="EMBL" id="CAH0731565.1"/>
    </source>
</evidence>
<reference evidence="6" key="1">
    <citation type="submission" date="2021-12" db="EMBL/GenBank/DDBJ databases">
        <authorList>
            <person name="Martin H S."/>
        </authorList>
    </citation>
    <scope>NUCLEOTIDE SEQUENCE</scope>
</reference>
<gene>
    <name evidence="6" type="ORF">BINO364_LOCUS16397</name>
</gene>
<keyword evidence="7" id="KW-1185">Reference proteome</keyword>
<evidence type="ECO:0000256" key="2">
    <source>
        <dbReference type="PROSITE-ProRule" id="PRU00285"/>
    </source>
</evidence>
<dbReference type="Pfam" id="PF00011">
    <property type="entry name" value="HSP20"/>
    <property type="match status" value="1"/>
</dbReference>
<dbReference type="EMBL" id="OV170229">
    <property type="protein sequence ID" value="CAH0731565.1"/>
    <property type="molecule type" value="Genomic_DNA"/>
</dbReference>
<dbReference type="OrthoDB" id="1431247at2759"/>
<feature type="non-terminal residue" evidence="6">
    <location>
        <position position="225"/>
    </location>
</feature>
<keyword evidence="1" id="KW-0346">Stress response</keyword>
<dbReference type="GO" id="GO:0005737">
    <property type="term" value="C:cytoplasm"/>
    <property type="evidence" value="ECO:0007669"/>
    <property type="project" value="TreeGrafter"/>
</dbReference>
<dbReference type="Proteomes" id="UP000838878">
    <property type="component" value="Chromosome 9"/>
</dbReference>
<dbReference type="GO" id="GO:0042026">
    <property type="term" value="P:protein refolding"/>
    <property type="evidence" value="ECO:0007669"/>
    <property type="project" value="TreeGrafter"/>
</dbReference>
<dbReference type="AlphaFoldDB" id="A0A8J9YLZ7"/>
<dbReference type="PANTHER" id="PTHR45640:SF13">
    <property type="entry name" value="HEAT SHOCK PROTEIN 22-RELATED"/>
    <property type="match status" value="1"/>
</dbReference>
<feature type="domain" description="SHSP" evidence="5">
    <location>
        <begin position="49"/>
        <end position="156"/>
    </location>
</feature>
<dbReference type="PRINTS" id="PR00299">
    <property type="entry name" value="ACRYSTALLIN"/>
</dbReference>
<accession>A0A8J9YLZ7</accession>
<dbReference type="GO" id="GO:0005634">
    <property type="term" value="C:nucleus"/>
    <property type="evidence" value="ECO:0007669"/>
    <property type="project" value="TreeGrafter"/>
</dbReference>
<dbReference type="CDD" id="cd06526">
    <property type="entry name" value="metazoan_ACD"/>
    <property type="match status" value="1"/>
</dbReference>
<feature type="compositionally biased region" description="Polar residues" evidence="4">
    <location>
        <begin position="211"/>
        <end position="225"/>
    </location>
</feature>
<feature type="region of interest" description="Disordered" evidence="4">
    <location>
        <begin position="192"/>
        <end position="225"/>
    </location>
</feature>
<proteinExistence type="inferred from homology"/>
<dbReference type="Gene3D" id="2.60.40.790">
    <property type="match status" value="1"/>
</dbReference>
<evidence type="ECO:0000256" key="3">
    <source>
        <dbReference type="RuleBase" id="RU003616"/>
    </source>
</evidence>
<dbReference type="InterPro" id="IPR001436">
    <property type="entry name" value="Alpha-crystallin/sHSP_animal"/>
</dbReference>
<evidence type="ECO:0000259" key="5">
    <source>
        <dbReference type="PROSITE" id="PS01031"/>
    </source>
</evidence>